<dbReference type="PANTHER" id="PTHR30023">
    <property type="entry name" value="D-ALANYL-D-ALANINE CARBOXYPEPTIDASE"/>
    <property type="match status" value="1"/>
</dbReference>
<keyword evidence="3" id="KW-0121">Carboxypeptidase</keyword>
<dbReference type="SUPFAM" id="SSF56601">
    <property type="entry name" value="beta-lactamase/transpeptidase-like"/>
    <property type="match status" value="1"/>
</dbReference>
<evidence type="ECO:0000256" key="1">
    <source>
        <dbReference type="ARBA" id="ARBA00006096"/>
    </source>
</evidence>
<dbReference type="PANTHER" id="PTHR30023:SF0">
    <property type="entry name" value="PENICILLIN-SENSITIVE CARBOXYPEPTIDASE A"/>
    <property type="match status" value="1"/>
</dbReference>
<evidence type="ECO:0000313" key="4">
    <source>
        <dbReference type="Proteomes" id="UP000464495"/>
    </source>
</evidence>
<dbReference type="Gene3D" id="3.40.710.10">
    <property type="entry name" value="DD-peptidase/beta-lactamase superfamily"/>
    <property type="match status" value="1"/>
</dbReference>
<protein>
    <submittedName>
        <fullName evidence="3">D-alanyl-D-alanine carboxypeptidase/D-alanyl-D-alanine-endopeptidase</fullName>
        <ecNumber evidence="3">3.4.16.4</ecNumber>
    </submittedName>
</protein>
<evidence type="ECO:0000313" key="3">
    <source>
        <dbReference type="EMBL" id="QHQ35474.1"/>
    </source>
</evidence>
<organism evidence="3 4">
    <name type="scientific">Algicella marina</name>
    <dbReference type="NCBI Taxonomy" id="2683284"/>
    <lineage>
        <taxon>Bacteria</taxon>
        <taxon>Pseudomonadati</taxon>
        <taxon>Pseudomonadota</taxon>
        <taxon>Alphaproteobacteria</taxon>
        <taxon>Rhodobacterales</taxon>
        <taxon>Paracoccaceae</taxon>
        <taxon>Algicella</taxon>
    </lineage>
</organism>
<dbReference type="InterPro" id="IPR000667">
    <property type="entry name" value="Peptidase_S13"/>
</dbReference>
<dbReference type="GO" id="GO:0000270">
    <property type="term" value="P:peptidoglycan metabolic process"/>
    <property type="evidence" value="ECO:0007669"/>
    <property type="project" value="TreeGrafter"/>
</dbReference>
<dbReference type="KEGG" id="amaq:GO499_09865"/>
<dbReference type="EC" id="3.4.16.4" evidence="3"/>
<name>A0A6P1SXR3_9RHOB</name>
<dbReference type="RefSeq" id="WP_161862035.1">
    <property type="nucleotide sequence ID" value="NZ_CP046620.1"/>
</dbReference>
<dbReference type="PRINTS" id="PR00922">
    <property type="entry name" value="DADACBPTASE3"/>
</dbReference>
<keyword evidence="2 3" id="KW-0378">Hydrolase</keyword>
<dbReference type="Proteomes" id="UP000464495">
    <property type="component" value="Chromosome"/>
</dbReference>
<sequence length="491" mass="52710">MNRTRMAEWNRRAVLAGLGASLPGGAMALERAGRPMLRRDGLRERTSVDVVQEGPLAAVTGFALRDLSDGRMLAAHQPLLSLPPASVAKAVTSLYALEALGSNYRFRTQVLATGAVSGGRLEGDLYLIGDGDPTLDTDGLAALAAQLKDRGIRSVAGRAFVVDSALPYQRSIDPTQPEHVGYNPAISGLNLNFNRVHFQWSRAGQGYAVQMTARGRRYDPAVASIEMAVARRNAPVFIYRGDGGRDTWSVASGALGREGSRWLPVRRPGDYAGEVFRELAHGFGIVLPAFRVAESVPAGTVLAEVESGDSSRLLRDMLKYSTNLTAEVIGLRTSQARGMAPKSVAASGAAMTGWLRERFGVHRADFLNHSGLTDRTRMTAAEMVQVLDIAAAGPLPGLLKETAVSVAPGSRERLPGVRVFAKTGTLNFTRGLAGYLEGSNGRRLAFAIFTADLAARAGAVEGEVPRGAKSWRNRALRQEMDLLRTWAQTYL</sequence>
<dbReference type="NCBIfam" id="TIGR00666">
    <property type="entry name" value="PBP4"/>
    <property type="match status" value="1"/>
</dbReference>
<dbReference type="EMBL" id="CP046620">
    <property type="protein sequence ID" value="QHQ35474.1"/>
    <property type="molecule type" value="Genomic_DNA"/>
</dbReference>
<keyword evidence="3" id="KW-0645">Protease</keyword>
<accession>A0A6P1SXR3</accession>
<evidence type="ECO:0000256" key="2">
    <source>
        <dbReference type="ARBA" id="ARBA00022801"/>
    </source>
</evidence>
<dbReference type="Gene3D" id="3.50.80.20">
    <property type="entry name" value="D-Ala-D-Ala carboxypeptidase C, peptidase S13"/>
    <property type="match status" value="1"/>
</dbReference>
<gene>
    <name evidence="3" type="primary">dacB</name>
    <name evidence="3" type="ORF">GO499_09865</name>
</gene>
<dbReference type="AlphaFoldDB" id="A0A6P1SXR3"/>
<dbReference type="GO" id="GO:0009002">
    <property type="term" value="F:serine-type D-Ala-D-Ala carboxypeptidase activity"/>
    <property type="evidence" value="ECO:0007669"/>
    <property type="project" value="UniProtKB-EC"/>
</dbReference>
<dbReference type="InterPro" id="IPR012338">
    <property type="entry name" value="Beta-lactam/transpept-like"/>
</dbReference>
<dbReference type="Pfam" id="PF02113">
    <property type="entry name" value="Peptidase_S13"/>
    <property type="match status" value="1"/>
</dbReference>
<keyword evidence="4" id="KW-1185">Reference proteome</keyword>
<comment type="similarity">
    <text evidence="1">Belongs to the peptidase S13 family.</text>
</comment>
<dbReference type="GO" id="GO:0006508">
    <property type="term" value="P:proteolysis"/>
    <property type="evidence" value="ECO:0007669"/>
    <property type="project" value="InterPro"/>
</dbReference>
<proteinExistence type="inferred from homology"/>
<reference evidence="3 4" key="1">
    <citation type="submission" date="2019-12" db="EMBL/GenBank/DDBJ databases">
        <title>Complete genome sequence of Algicella marina strain 9Alg 56(T) isolated from the red alga Tichocarpus crinitus.</title>
        <authorList>
            <person name="Kim S.-G."/>
            <person name="Nedashkovskaya O.I."/>
        </authorList>
    </citation>
    <scope>NUCLEOTIDE SEQUENCE [LARGE SCALE GENOMIC DNA]</scope>
    <source>
        <strain evidence="3 4">9Alg 56</strain>
    </source>
</reference>